<evidence type="ECO:0000256" key="2">
    <source>
        <dbReference type="ARBA" id="ARBA00008799"/>
    </source>
</evidence>
<evidence type="ECO:0000256" key="11">
    <source>
        <dbReference type="ARBA" id="ARBA00048039"/>
    </source>
</evidence>
<evidence type="ECO:0000256" key="10">
    <source>
        <dbReference type="ARBA" id="ARBA00030943"/>
    </source>
</evidence>
<comment type="pathway">
    <text evidence="1">Glycan biosynthesis; trehalose biosynthesis.</text>
</comment>
<dbReference type="InterPro" id="IPR001830">
    <property type="entry name" value="Glyco_trans_20"/>
</dbReference>
<evidence type="ECO:0000256" key="1">
    <source>
        <dbReference type="ARBA" id="ARBA00005199"/>
    </source>
</evidence>
<dbReference type="KEGG" id="hadh:FRZ61_44860"/>
<dbReference type="PANTHER" id="PTHR10788">
    <property type="entry name" value="TREHALOSE-6-PHOSPHATE SYNTHASE"/>
    <property type="match status" value="1"/>
</dbReference>
<dbReference type="Gene3D" id="3.40.50.2000">
    <property type="entry name" value="Glycogen Phosphorylase B"/>
    <property type="match status" value="2"/>
</dbReference>
<evidence type="ECO:0000313" key="12">
    <source>
        <dbReference type="EMBL" id="QEX24545.1"/>
    </source>
</evidence>
<dbReference type="Pfam" id="PF00982">
    <property type="entry name" value="Glyco_transf_20"/>
    <property type="match status" value="1"/>
</dbReference>
<organism evidence="12 13">
    <name type="scientific">Hypericibacter adhaerens</name>
    <dbReference type="NCBI Taxonomy" id="2602016"/>
    <lineage>
        <taxon>Bacteria</taxon>
        <taxon>Pseudomonadati</taxon>
        <taxon>Pseudomonadota</taxon>
        <taxon>Alphaproteobacteria</taxon>
        <taxon>Rhodospirillales</taxon>
        <taxon>Dongiaceae</taxon>
        <taxon>Hypericibacter</taxon>
    </lineage>
</organism>
<dbReference type="GO" id="GO:0003825">
    <property type="term" value="F:alpha,alpha-trehalose-phosphate synthase (UDP-forming) activity"/>
    <property type="evidence" value="ECO:0007669"/>
    <property type="project" value="UniProtKB-EC"/>
</dbReference>
<accession>A0A5J6N6H4</accession>
<dbReference type="GO" id="GO:0005992">
    <property type="term" value="P:trehalose biosynthetic process"/>
    <property type="evidence" value="ECO:0007669"/>
    <property type="project" value="InterPro"/>
</dbReference>
<reference evidence="12 13" key="1">
    <citation type="submission" date="2019-08" db="EMBL/GenBank/DDBJ databases">
        <title>Hyperibacter terrae gen. nov., sp. nov. and Hyperibacter viscosus sp. nov., two new members in the family Rhodospirillaceae isolated from the rhizosphere of Hypericum perforatum.</title>
        <authorList>
            <person name="Noviana Z."/>
        </authorList>
    </citation>
    <scope>NUCLEOTIDE SEQUENCE [LARGE SCALE GENOMIC DNA]</scope>
    <source>
        <strain evidence="12 13">R5959</strain>
    </source>
</reference>
<evidence type="ECO:0000256" key="3">
    <source>
        <dbReference type="ARBA" id="ARBA00011881"/>
    </source>
</evidence>
<dbReference type="CDD" id="cd03788">
    <property type="entry name" value="GT20_TPS"/>
    <property type="match status" value="1"/>
</dbReference>
<sequence length="468" mass="52465">MERIVIVSNRVPLPRQRGAQAGGLAVALRDVFGKAEGLWFGWSGETTESTSGELRFTRAGRMTYAVMDLGRADFERYYNGFANACLWPLLHYRLGLLDFHREDYHGYMAVNRAMAAALKPLLRPWDRIWIHDYHLIPMGQELRKLGVANPIGFFLHTPFPPADLLEALPAHDSLGECFMGYDLIGLQTEHDRRCFQGFVTRCLGGRVHPDGQFEAFGKSSRVDVFGVGIDAPAFAELATESESGEETQRLKESLAGRQLAIGVDRLDFSKGLPSRFHAYGALLERWPEHRSKVTYLQIAPHSRGEIATYRSLRRELEQIAGRINGKYAEFDWQPLRYLNKALTRPVLAGFYRLSRIGLVTPLRDGMNLVAKEYVAAQPPHDPGVLILSRFAGAAEGLTAALLVNPFDSDSMADAMHMALVMPFEERHARWQAMMQQLKSDGAAWWASRFLATLDVASRHSHPLSPTGT</sequence>
<dbReference type="FunFam" id="3.40.50.2000:FF:000024">
    <property type="entry name" value="Trehalose-6-phosphate synthase"/>
    <property type="match status" value="1"/>
</dbReference>
<evidence type="ECO:0000256" key="8">
    <source>
        <dbReference type="ARBA" id="ARBA00029654"/>
    </source>
</evidence>
<evidence type="ECO:0000256" key="4">
    <source>
        <dbReference type="ARBA" id="ARBA00012538"/>
    </source>
</evidence>
<evidence type="ECO:0000256" key="5">
    <source>
        <dbReference type="ARBA" id="ARBA00018539"/>
    </source>
</evidence>
<name>A0A5J6N6H4_9PROT</name>
<keyword evidence="6" id="KW-0328">Glycosyltransferase</keyword>
<dbReference type="Proteomes" id="UP000325797">
    <property type="component" value="Chromosome"/>
</dbReference>
<keyword evidence="7" id="KW-0808">Transferase</keyword>
<proteinExistence type="inferred from homology"/>
<protein>
    <recommendedName>
        <fullName evidence="5">Trehalose-6-phosphate synthase</fullName>
        <ecNumber evidence="4">2.4.1.15</ecNumber>
    </recommendedName>
    <alternativeName>
        <fullName evidence="9">Alpha,alpha-trehalose-phosphate synthase [UDP-forming]</fullName>
    </alternativeName>
    <alternativeName>
        <fullName evidence="10">Osmoregulatory trehalose synthesis protein A</fullName>
    </alternativeName>
    <alternativeName>
        <fullName evidence="8">UDP-glucose-glucosephosphate glucosyltransferase</fullName>
    </alternativeName>
</protein>
<evidence type="ECO:0000256" key="6">
    <source>
        <dbReference type="ARBA" id="ARBA00022676"/>
    </source>
</evidence>
<dbReference type="AlphaFoldDB" id="A0A5J6N6H4"/>
<dbReference type="SUPFAM" id="SSF53756">
    <property type="entry name" value="UDP-Glycosyltransferase/glycogen phosphorylase"/>
    <property type="match status" value="1"/>
</dbReference>
<evidence type="ECO:0000256" key="9">
    <source>
        <dbReference type="ARBA" id="ARBA00030365"/>
    </source>
</evidence>
<keyword evidence="13" id="KW-1185">Reference proteome</keyword>
<evidence type="ECO:0000313" key="13">
    <source>
        <dbReference type="Proteomes" id="UP000325797"/>
    </source>
</evidence>
<gene>
    <name evidence="12" type="ORF">FRZ61_44860</name>
</gene>
<dbReference type="EC" id="2.4.1.15" evidence="4"/>
<comment type="similarity">
    <text evidence="2">Belongs to the glycosyltransferase 20 family.</text>
</comment>
<comment type="catalytic activity">
    <reaction evidence="11">
        <text>D-glucose 6-phosphate + UDP-alpha-D-glucose = alpha,alpha-trehalose 6-phosphate + UDP + H(+)</text>
        <dbReference type="Rhea" id="RHEA:18889"/>
        <dbReference type="ChEBI" id="CHEBI:15378"/>
        <dbReference type="ChEBI" id="CHEBI:58223"/>
        <dbReference type="ChEBI" id="CHEBI:58429"/>
        <dbReference type="ChEBI" id="CHEBI:58885"/>
        <dbReference type="ChEBI" id="CHEBI:61548"/>
        <dbReference type="EC" id="2.4.1.15"/>
    </reaction>
</comment>
<dbReference type="OrthoDB" id="9815690at2"/>
<comment type="subunit">
    <text evidence="3">Homotetramer.</text>
</comment>
<evidence type="ECO:0000256" key="7">
    <source>
        <dbReference type="ARBA" id="ARBA00022679"/>
    </source>
</evidence>
<dbReference type="RefSeq" id="WP_151119812.1">
    <property type="nucleotide sequence ID" value="NZ_CP042582.1"/>
</dbReference>
<dbReference type="EMBL" id="CP042582">
    <property type="protein sequence ID" value="QEX24545.1"/>
    <property type="molecule type" value="Genomic_DNA"/>
</dbReference>
<dbReference type="PANTHER" id="PTHR10788:SF106">
    <property type="entry name" value="BCDNA.GH08860"/>
    <property type="match status" value="1"/>
</dbReference>